<reference evidence="1" key="1">
    <citation type="submission" date="2020-06" db="EMBL/GenBank/DDBJ databases">
        <authorList>
            <person name="Li T."/>
            <person name="Hu X."/>
            <person name="Zhang T."/>
            <person name="Song X."/>
            <person name="Zhang H."/>
            <person name="Dai N."/>
            <person name="Sheng W."/>
            <person name="Hou X."/>
            <person name="Wei L."/>
        </authorList>
    </citation>
    <scope>NUCLEOTIDE SEQUENCE</scope>
    <source>
        <strain evidence="1">G02</strain>
        <tissue evidence="1">Leaf</tissue>
    </source>
</reference>
<comment type="caution">
    <text evidence="1">The sequence shown here is derived from an EMBL/GenBank/DDBJ whole genome shotgun (WGS) entry which is preliminary data.</text>
</comment>
<dbReference type="EMBL" id="JACGWJ010000020">
    <property type="protein sequence ID" value="KAL0340261.1"/>
    <property type="molecule type" value="Genomic_DNA"/>
</dbReference>
<proteinExistence type="predicted"/>
<evidence type="ECO:0000313" key="1">
    <source>
        <dbReference type="EMBL" id="KAL0340261.1"/>
    </source>
</evidence>
<sequence length="83" mass="9396">MRNSAPQRQLQRAFQRLTRATSESKLVSCWKRKRAITPLEREPSVGDEFQYGLRLTAALLVLLFRSNSRPCSGCAVGLNTRVC</sequence>
<reference evidence="1" key="2">
    <citation type="journal article" date="2024" name="Plant">
        <title>Genomic evolution and insights into agronomic trait innovations of Sesamum species.</title>
        <authorList>
            <person name="Miao H."/>
            <person name="Wang L."/>
            <person name="Qu L."/>
            <person name="Liu H."/>
            <person name="Sun Y."/>
            <person name="Le M."/>
            <person name="Wang Q."/>
            <person name="Wei S."/>
            <person name="Zheng Y."/>
            <person name="Lin W."/>
            <person name="Duan Y."/>
            <person name="Cao H."/>
            <person name="Xiong S."/>
            <person name="Wang X."/>
            <person name="Wei L."/>
            <person name="Li C."/>
            <person name="Ma Q."/>
            <person name="Ju M."/>
            <person name="Zhao R."/>
            <person name="Li G."/>
            <person name="Mu C."/>
            <person name="Tian Q."/>
            <person name="Mei H."/>
            <person name="Zhang T."/>
            <person name="Gao T."/>
            <person name="Zhang H."/>
        </authorList>
    </citation>
    <scope>NUCLEOTIDE SEQUENCE</scope>
    <source>
        <strain evidence="1">G02</strain>
    </source>
</reference>
<dbReference type="AlphaFoldDB" id="A0AAW2N9Y8"/>
<organism evidence="1">
    <name type="scientific">Sesamum radiatum</name>
    <name type="common">Black benniseed</name>
    <dbReference type="NCBI Taxonomy" id="300843"/>
    <lineage>
        <taxon>Eukaryota</taxon>
        <taxon>Viridiplantae</taxon>
        <taxon>Streptophyta</taxon>
        <taxon>Embryophyta</taxon>
        <taxon>Tracheophyta</taxon>
        <taxon>Spermatophyta</taxon>
        <taxon>Magnoliopsida</taxon>
        <taxon>eudicotyledons</taxon>
        <taxon>Gunneridae</taxon>
        <taxon>Pentapetalae</taxon>
        <taxon>asterids</taxon>
        <taxon>lamiids</taxon>
        <taxon>Lamiales</taxon>
        <taxon>Pedaliaceae</taxon>
        <taxon>Sesamum</taxon>
    </lineage>
</organism>
<gene>
    <name evidence="1" type="ORF">Sradi_4542900</name>
</gene>
<name>A0AAW2N9Y8_SESRA</name>
<accession>A0AAW2N9Y8</accession>
<protein>
    <submittedName>
        <fullName evidence="1">Uncharacterized protein</fullName>
    </submittedName>
</protein>